<evidence type="ECO:0000313" key="1">
    <source>
        <dbReference type="EMBL" id="CCQ66325.1"/>
    </source>
</evidence>
<dbReference type="AlphaFoldDB" id="T2JM32"/>
<comment type="caution">
    <text evidence="1">The sequence shown here is derived from an EMBL/GenBank/DDBJ whole genome shotgun (WGS) entry which is preliminary data.</text>
</comment>
<protein>
    <submittedName>
        <fullName evidence="1">Uncharacterized protein</fullName>
    </submittedName>
</protein>
<gene>
    <name evidence="1" type="ORF">CWATWH0402_3938</name>
</gene>
<reference evidence="1 2" key="1">
    <citation type="submission" date="2013-01" db="EMBL/GenBank/DDBJ databases">
        <authorList>
            <person name="Bench S."/>
        </authorList>
    </citation>
    <scope>NUCLEOTIDE SEQUENCE [LARGE SCALE GENOMIC DNA]</scope>
    <source>
        <strain evidence="1 2">WH 0402</strain>
    </source>
</reference>
<reference evidence="1 2" key="2">
    <citation type="submission" date="2013-09" db="EMBL/GenBank/DDBJ databases">
        <title>Whole genome comparison of six Crocosphaera watsonii strains with differing phenotypes.</title>
        <authorList>
            <person name="Bench S.R."/>
            <person name="Heller P."/>
            <person name="Frank I."/>
            <person name="Arciniega M."/>
            <person name="Shilova I.N."/>
            <person name="Zehr J.P."/>
        </authorList>
    </citation>
    <scope>NUCLEOTIDE SEQUENCE [LARGE SCALE GENOMIC DNA]</scope>
    <source>
        <strain evidence="1 2">WH 0402</strain>
    </source>
</reference>
<dbReference type="Proteomes" id="UP000018130">
    <property type="component" value="Unassembled WGS sequence"/>
</dbReference>
<organism evidence="1 2">
    <name type="scientific">Crocosphaera watsonii WH 0402</name>
    <dbReference type="NCBI Taxonomy" id="1284629"/>
    <lineage>
        <taxon>Bacteria</taxon>
        <taxon>Bacillati</taxon>
        <taxon>Cyanobacteriota</taxon>
        <taxon>Cyanophyceae</taxon>
        <taxon>Oscillatoriophycideae</taxon>
        <taxon>Chroococcales</taxon>
        <taxon>Aphanothecaceae</taxon>
        <taxon>Crocosphaera</taxon>
    </lineage>
</organism>
<accession>T2JM32</accession>
<sequence length="48" mass="5352">MNTCYRNSRPILASAHALGFGIYRDQGLVQMFDESQLWLDIAGSNGFS</sequence>
<proteinExistence type="predicted"/>
<dbReference type="EMBL" id="CAQN01000408">
    <property type="protein sequence ID" value="CCQ66325.1"/>
    <property type="molecule type" value="Genomic_DNA"/>
</dbReference>
<name>T2JM32_CROWT</name>
<evidence type="ECO:0000313" key="2">
    <source>
        <dbReference type="Proteomes" id="UP000018130"/>
    </source>
</evidence>